<dbReference type="RefSeq" id="XP_037139402.1">
    <property type="nucleotide sequence ID" value="XM_037283506.1"/>
</dbReference>
<evidence type="ECO:0000256" key="7">
    <source>
        <dbReference type="ARBA" id="ARBA00023136"/>
    </source>
</evidence>
<evidence type="ECO:0000256" key="6">
    <source>
        <dbReference type="ARBA" id="ARBA00022989"/>
    </source>
</evidence>
<dbReference type="OrthoDB" id="62956at2759"/>
<evidence type="ECO:0000313" key="14">
    <source>
        <dbReference type="Proteomes" id="UP000515788"/>
    </source>
</evidence>
<comment type="similarity">
    <text evidence="2 9">Belongs to the EMP24/GP25L family.</text>
</comment>
<dbReference type="GO" id="GO:0016020">
    <property type="term" value="C:membrane"/>
    <property type="evidence" value="ECO:0007669"/>
    <property type="project" value="UniProtKB-SubCell"/>
</dbReference>
<feature type="chain" id="PRO_5028892776" description="GOLD domain-containing protein" evidence="11">
    <location>
        <begin position="22"/>
        <end position="204"/>
    </location>
</feature>
<dbReference type="GeneID" id="59325895"/>
<keyword evidence="5" id="KW-0813">Transport</keyword>
<feature type="domain" description="GOLD" evidence="12">
    <location>
        <begin position="31"/>
        <end position="119"/>
    </location>
</feature>
<keyword evidence="14" id="KW-1185">Reference proteome</keyword>
<sequence>MKVPFVFQLVLTLSLGLLASAHNVLLPARGRRCFFEELSKGDEISVSFQFGDRDPQSSHQLKGDFFLYSAQGNQVLESYRDVSHGEVTLKAPAKGKYPYCFSNENSNIETKDVTFNIHGTIWVDVDDPSSNTIESSVRRLSKLIKEVEDEQSYIVIRERTHRNTAESTNDRVKWWSVFQLGVVVVNSLFQIYYLKRFFEVTSLV</sequence>
<dbReference type="PROSITE" id="PS50866">
    <property type="entry name" value="GOLD"/>
    <property type="match status" value="1"/>
</dbReference>
<dbReference type="AlphaFoldDB" id="A0A7G3ZGU2"/>
<organism evidence="13 14">
    <name type="scientific">Torulaspora globosa</name>
    <dbReference type="NCBI Taxonomy" id="48254"/>
    <lineage>
        <taxon>Eukaryota</taxon>
        <taxon>Fungi</taxon>
        <taxon>Dikarya</taxon>
        <taxon>Ascomycota</taxon>
        <taxon>Saccharomycotina</taxon>
        <taxon>Saccharomycetes</taxon>
        <taxon>Saccharomycetales</taxon>
        <taxon>Saccharomycetaceae</taxon>
        <taxon>Torulaspora</taxon>
    </lineage>
</organism>
<comment type="subcellular location">
    <subcellularLocation>
        <location evidence="8">Endomembrane system</location>
        <topology evidence="8">Single-pass membrane protein</topology>
    </subcellularLocation>
    <subcellularLocation>
        <location evidence="1 9">Membrane</location>
        <topology evidence="1 9">Single-pass type I membrane protein</topology>
    </subcellularLocation>
</comment>
<feature type="signal peptide" evidence="11">
    <location>
        <begin position="1"/>
        <end position="21"/>
    </location>
</feature>
<accession>A0A7G3ZGU2</accession>
<evidence type="ECO:0000259" key="12">
    <source>
        <dbReference type="PROSITE" id="PS50866"/>
    </source>
</evidence>
<keyword evidence="7 10" id="KW-0472">Membrane</keyword>
<keyword evidence="4 11" id="KW-0732">Signal</keyword>
<keyword evidence="6 10" id="KW-1133">Transmembrane helix</keyword>
<name>A0A7G3ZGU2_9SACH</name>
<dbReference type="InterPro" id="IPR015720">
    <property type="entry name" value="Emp24-like"/>
</dbReference>
<evidence type="ECO:0000256" key="1">
    <source>
        <dbReference type="ARBA" id="ARBA00004479"/>
    </source>
</evidence>
<dbReference type="Pfam" id="PF01105">
    <property type="entry name" value="EMP24_GP25L"/>
    <property type="match status" value="1"/>
</dbReference>
<dbReference type="GO" id="GO:0006888">
    <property type="term" value="P:endoplasmic reticulum to Golgi vesicle-mediated transport"/>
    <property type="evidence" value="ECO:0007669"/>
    <property type="project" value="UniProtKB-ARBA"/>
</dbReference>
<evidence type="ECO:0000256" key="11">
    <source>
        <dbReference type="SAM" id="SignalP"/>
    </source>
</evidence>
<dbReference type="GO" id="GO:0005737">
    <property type="term" value="C:cytoplasm"/>
    <property type="evidence" value="ECO:0007669"/>
    <property type="project" value="GOC"/>
</dbReference>
<feature type="transmembrane region" description="Helical" evidence="10">
    <location>
        <begin position="174"/>
        <end position="194"/>
    </location>
</feature>
<dbReference type="SUPFAM" id="SSF101576">
    <property type="entry name" value="Supernatant protein factor (SPF), C-terminal domain"/>
    <property type="match status" value="1"/>
</dbReference>
<dbReference type="SMART" id="SM01190">
    <property type="entry name" value="EMP24_GP25L"/>
    <property type="match status" value="1"/>
</dbReference>
<keyword evidence="3 9" id="KW-0812">Transmembrane</keyword>
<evidence type="ECO:0000256" key="9">
    <source>
        <dbReference type="RuleBase" id="RU003827"/>
    </source>
</evidence>
<dbReference type="InterPro" id="IPR036598">
    <property type="entry name" value="GOLD_dom_sf"/>
</dbReference>
<evidence type="ECO:0000256" key="10">
    <source>
        <dbReference type="SAM" id="Phobius"/>
    </source>
</evidence>
<evidence type="ECO:0000313" key="13">
    <source>
        <dbReference type="EMBL" id="QLL32728.1"/>
    </source>
</evidence>
<reference evidence="13 14" key="1">
    <citation type="submission" date="2020-06" db="EMBL/GenBank/DDBJ databases">
        <title>The yeast mating-type switching endonuclease HO is a domesticated member of an unorthodox homing genetic element family.</title>
        <authorList>
            <person name="Coughlan A.Y."/>
            <person name="Lombardi L."/>
            <person name="Braun-Galleani S."/>
            <person name="Martos A.R."/>
            <person name="Galeote V."/>
            <person name="Bigey F."/>
            <person name="Dequin S."/>
            <person name="Byrne K.P."/>
            <person name="Wolfe K.H."/>
        </authorList>
    </citation>
    <scope>NUCLEOTIDE SEQUENCE [LARGE SCALE GENOMIC DNA]</scope>
    <source>
        <strain evidence="13 14">CBS764</strain>
    </source>
</reference>
<dbReference type="Proteomes" id="UP000515788">
    <property type="component" value="Chromosome 4"/>
</dbReference>
<gene>
    <name evidence="13" type="ORF">HG536_0D02500</name>
</gene>
<dbReference type="KEGG" id="tgb:HG536_0D02500"/>
<evidence type="ECO:0000256" key="8">
    <source>
        <dbReference type="ARBA" id="ARBA00037847"/>
    </source>
</evidence>
<proteinExistence type="inferred from homology"/>
<evidence type="ECO:0000256" key="2">
    <source>
        <dbReference type="ARBA" id="ARBA00007104"/>
    </source>
</evidence>
<dbReference type="PANTHER" id="PTHR22811">
    <property type="entry name" value="TRANSMEMBRANE EMP24 DOMAIN-CONTAINING PROTEIN"/>
    <property type="match status" value="1"/>
</dbReference>
<keyword evidence="5" id="KW-0931">ER-Golgi transport</keyword>
<dbReference type="EMBL" id="CP059249">
    <property type="protein sequence ID" value="QLL32728.1"/>
    <property type="molecule type" value="Genomic_DNA"/>
</dbReference>
<protein>
    <recommendedName>
        <fullName evidence="12">GOLD domain-containing protein</fullName>
    </recommendedName>
</protein>
<dbReference type="GO" id="GO:0012505">
    <property type="term" value="C:endomembrane system"/>
    <property type="evidence" value="ECO:0007669"/>
    <property type="project" value="UniProtKB-SubCell"/>
</dbReference>
<evidence type="ECO:0000256" key="4">
    <source>
        <dbReference type="ARBA" id="ARBA00022729"/>
    </source>
</evidence>
<evidence type="ECO:0000256" key="5">
    <source>
        <dbReference type="ARBA" id="ARBA00022892"/>
    </source>
</evidence>
<evidence type="ECO:0000256" key="3">
    <source>
        <dbReference type="ARBA" id="ARBA00022692"/>
    </source>
</evidence>
<dbReference type="InterPro" id="IPR009038">
    <property type="entry name" value="GOLD_dom"/>
</dbReference>